<dbReference type="KEGG" id="dax:FDQ92_03200"/>
<dbReference type="Gene3D" id="3.10.450.710">
    <property type="entry name" value="Tgt2/MlaC"/>
    <property type="match status" value="1"/>
</dbReference>
<dbReference type="CDD" id="cd00084">
    <property type="entry name" value="HMG-box_SF"/>
    <property type="match status" value="1"/>
</dbReference>
<sequence>MKWGCRSKSRWLAFLVAVVTMSGATWVRAASEPGPMEVIRAGTDRVLEVLNLGGAEPTPERIKQRREEIREIAYDYVSFEEMSKRALGRHWKKLSPQERDEFVELFQKLLYNTYIDRVDTYTGGEEKIYYDQERVEGDYAQIKTRISYKESEIPVEYRMVRTNGKWMVYDVVIEGVSFVNNYRKQFDEVLTNRSFDHLLSVLRDKIAQLEKS</sequence>
<name>A0A4P8L0H3_9BACT</name>
<dbReference type="PIRSF" id="PIRSF004649">
    <property type="entry name" value="MlaC"/>
    <property type="match status" value="1"/>
</dbReference>
<dbReference type="SUPFAM" id="SSF47095">
    <property type="entry name" value="HMG-box"/>
    <property type="match status" value="1"/>
</dbReference>
<dbReference type="InterPro" id="IPR042245">
    <property type="entry name" value="Tgt2/MlaC_sf"/>
</dbReference>
<gene>
    <name evidence="2" type="ORF">FDQ92_03200</name>
</gene>
<feature type="chain" id="PRO_5020901397" evidence="1">
    <location>
        <begin position="30"/>
        <end position="212"/>
    </location>
</feature>
<dbReference type="InterPro" id="IPR036910">
    <property type="entry name" value="HMG_box_dom_sf"/>
</dbReference>
<dbReference type="EMBL" id="CP040098">
    <property type="protein sequence ID" value="QCQ21278.1"/>
    <property type="molecule type" value="Genomic_DNA"/>
</dbReference>
<dbReference type="Pfam" id="PF05494">
    <property type="entry name" value="MlaC"/>
    <property type="match status" value="1"/>
</dbReference>
<evidence type="ECO:0000313" key="2">
    <source>
        <dbReference type="EMBL" id="QCQ21278.1"/>
    </source>
</evidence>
<accession>A0A4P8L0H3</accession>
<evidence type="ECO:0000256" key="1">
    <source>
        <dbReference type="SAM" id="SignalP"/>
    </source>
</evidence>
<dbReference type="Proteomes" id="UP000298602">
    <property type="component" value="Chromosome"/>
</dbReference>
<keyword evidence="1" id="KW-0732">Signal</keyword>
<feature type="signal peptide" evidence="1">
    <location>
        <begin position="1"/>
        <end position="29"/>
    </location>
</feature>
<dbReference type="AlphaFoldDB" id="A0A4P8L0H3"/>
<organism evidence="2 3">
    <name type="scientific">Desulfoglaeba alkanexedens ALDC</name>
    <dbReference type="NCBI Taxonomy" id="980445"/>
    <lineage>
        <taxon>Bacteria</taxon>
        <taxon>Pseudomonadati</taxon>
        <taxon>Thermodesulfobacteriota</taxon>
        <taxon>Syntrophobacteria</taxon>
        <taxon>Syntrophobacterales</taxon>
        <taxon>Syntrophobacteraceae</taxon>
        <taxon>Desulfoglaeba</taxon>
    </lineage>
</organism>
<evidence type="ECO:0000313" key="3">
    <source>
        <dbReference type="Proteomes" id="UP000298602"/>
    </source>
</evidence>
<reference evidence="2 3" key="2">
    <citation type="submission" date="2019-05" db="EMBL/GenBank/DDBJ databases">
        <authorList>
            <person name="Suflita J.M."/>
            <person name="Marks C.R."/>
        </authorList>
    </citation>
    <scope>NUCLEOTIDE SEQUENCE [LARGE SCALE GENOMIC DNA]</scope>
    <source>
        <strain evidence="2 3">ALDC</strain>
    </source>
</reference>
<dbReference type="RefSeq" id="WP_137423247.1">
    <property type="nucleotide sequence ID" value="NZ_CP040098.1"/>
</dbReference>
<proteinExistence type="predicted"/>
<reference evidence="2 3" key="1">
    <citation type="submission" date="2019-05" db="EMBL/GenBank/DDBJ databases">
        <title>The Complete Genome Sequence of the n-alkane-degrading Desulfoglaeba alkanexedens ALDC reveals multiple alkylsuccinate synthase gene clusters.</title>
        <authorList>
            <person name="Callaghan A.V."/>
            <person name="Davidova I.A."/>
            <person name="Duncan K.E."/>
            <person name="Morris B."/>
            <person name="McInerney M.J."/>
        </authorList>
    </citation>
    <scope>NUCLEOTIDE SEQUENCE [LARGE SCALE GENOMIC DNA]</scope>
    <source>
        <strain evidence="2 3">ALDC</strain>
    </source>
</reference>
<dbReference type="PANTHER" id="PTHR36573:SF1">
    <property type="entry name" value="INTERMEMBRANE PHOSPHOLIPID TRANSPORT SYSTEM BINDING PROTEIN MLAC"/>
    <property type="match status" value="1"/>
</dbReference>
<dbReference type="InterPro" id="IPR008869">
    <property type="entry name" value="MlaC/ttg2D"/>
</dbReference>
<protein>
    <submittedName>
        <fullName evidence="2">ABC transporter substrate-binding protein</fullName>
    </submittedName>
</protein>
<dbReference type="PANTHER" id="PTHR36573">
    <property type="entry name" value="INTERMEMBRANE PHOSPHOLIPID TRANSPORT SYSTEM BINDING PROTEIN MLAC"/>
    <property type="match status" value="1"/>
</dbReference>
<dbReference type="OrthoDB" id="9798905at2"/>
<keyword evidence="3" id="KW-1185">Reference proteome</keyword>